<dbReference type="Gene3D" id="1.10.238.10">
    <property type="entry name" value="EF-hand"/>
    <property type="match status" value="1"/>
</dbReference>
<dbReference type="GO" id="GO:0008654">
    <property type="term" value="P:phospholipid biosynthetic process"/>
    <property type="evidence" value="ECO:0007669"/>
    <property type="project" value="UniProtKB-KW"/>
</dbReference>
<evidence type="ECO:0000256" key="13">
    <source>
        <dbReference type="SAM" id="MobiDB-lite"/>
    </source>
</evidence>
<evidence type="ECO:0000256" key="1">
    <source>
        <dbReference type="ARBA" id="ARBA00004370"/>
    </source>
</evidence>
<dbReference type="Pfam" id="PF01553">
    <property type="entry name" value="Acyltransferase"/>
    <property type="match status" value="1"/>
</dbReference>
<dbReference type="SUPFAM" id="SSF69593">
    <property type="entry name" value="Glycerol-3-phosphate (1)-acyltransferase"/>
    <property type="match status" value="1"/>
</dbReference>
<organism evidence="16 17">
    <name type="scientific">Adiantum capillus-veneris</name>
    <name type="common">Maidenhair fern</name>
    <dbReference type="NCBI Taxonomy" id="13818"/>
    <lineage>
        <taxon>Eukaryota</taxon>
        <taxon>Viridiplantae</taxon>
        <taxon>Streptophyta</taxon>
        <taxon>Embryophyta</taxon>
        <taxon>Tracheophyta</taxon>
        <taxon>Polypodiopsida</taxon>
        <taxon>Polypodiidae</taxon>
        <taxon>Polypodiales</taxon>
        <taxon>Pteridineae</taxon>
        <taxon>Pteridaceae</taxon>
        <taxon>Vittarioideae</taxon>
        <taxon>Adiantum</taxon>
    </lineage>
</organism>
<keyword evidence="17" id="KW-1185">Reference proteome</keyword>
<keyword evidence="6 14" id="KW-0812">Transmembrane</keyword>
<dbReference type="EMBL" id="JABFUD020000011">
    <property type="protein sequence ID" value="KAI5073499.1"/>
    <property type="molecule type" value="Genomic_DNA"/>
</dbReference>
<evidence type="ECO:0000313" key="16">
    <source>
        <dbReference type="EMBL" id="KAI5073499.1"/>
    </source>
</evidence>
<dbReference type="PANTHER" id="PTHR23063:SF52">
    <property type="entry name" value="LYSOPHOSPHATIDYLCHOLINE ACYLTRANSFERASE"/>
    <property type="match status" value="1"/>
</dbReference>
<dbReference type="Proteomes" id="UP000886520">
    <property type="component" value="Chromosome 11"/>
</dbReference>
<dbReference type="PANTHER" id="PTHR23063">
    <property type="entry name" value="PHOSPHOLIPID ACYLTRANSFERASE"/>
    <property type="match status" value="1"/>
</dbReference>
<gene>
    <name evidence="16" type="ORF">GOP47_0011512</name>
</gene>
<evidence type="ECO:0000256" key="14">
    <source>
        <dbReference type="SAM" id="Phobius"/>
    </source>
</evidence>
<dbReference type="InterPro" id="IPR011992">
    <property type="entry name" value="EF-hand-dom_pair"/>
</dbReference>
<evidence type="ECO:0000256" key="10">
    <source>
        <dbReference type="ARBA" id="ARBA00023209"/>
    </source>
</evidence>
<keyword evidence="8" id="KW-0443">Lipid metabolism</keyword>
<evidence type="ECO:0000256" key="12">
    <source>
        <dbReference type="ARBA" id="ARBA00023315"/>
    </source>
</evidence>
<sequence length="577" mass="65864">MGLLRRPSLDMSLEDDFRKPLLQKQDRPLLEPTLSAPHSDNSRNGKADVILDIALGEDSDTGLDENGEHVEVPHEETSSFDEDGQIEEDAREISASGESFGRPRTDDLHGLYSFLGEQPTLGPMPTIDPFRNHGENIDSLYEWIKVILCIPLVIVRLLLIILITVGGVIIAKLLLLGWNEKTVPMPRWRRNIVYITRLLARLILFCCGYHWIRRLGRPAKREIAPIVISNHVSFIDPIFFFFELFPCFVSSASHSNLPGIGMIIRPMQVINVERSSADSKKYALKEIKSRAMTNSFPHVMLFPEGTTTNGRALIFFQLGAFMPGLPVQPVILRYPYAHFDNSWGRISILKLVWRMLSQFHNFMEVEYLPVVYPSTREKDHPTLFAKKVKRVMARALNVAATNHSYGDLILSTKVKELKNTSFSSCMVEMAKMEKLFHITTKEAGVFLEKFQALDTEHRGYVTEDQFLDALNLPRTPFAQQIFGFFDKEEEGSISFREFLSGSAFILKHPSFDTLCRASFEFCDVNKQGFLSSIEVERSLRLVFPDITSMQVQKMQKNLDADGDGIIKWDDFRDFLEK</sequence>
<dbReference type="InterPro" id="IPR002048">
    <property type="entry name" value="EF_hand_dom"/>
</dbReference>
<evidence type="ECO:0000256" key="9">
    <source>
        <dbReference type="ARBA" id="ARBA00023136"/>
    </source>
</evidence>
<feature type="compositionally biased region" description="Basic and acidic residues" evidence="13">
    <location>
        <begin position="15"/>
        <end position="29"/>
    </location>
</feature>
<feature type="region of interest" description="Disordered" evidence="13">
    <location>
        <begin position="58"/>
        <end position="84"/>
    </location>
</feature>
<dbReference type="OrthoDB" id="272512at2759"/>
<feature type="domain" description="Phospholipid/glycerol acyltransferase" evidence="15">
    <location>
        <begin position="225"/>
        <end position="335"/>
    </location>
</feature>
<keyword evidence="11" id="KW-1208">Phospholipid metabolism</keyword>
<dbReference type="GO" id="GO:0005509">
    <property type="term" value="F:calcium ion binding"/>
    <property type="evidence" value="ECO:0007669"/>
    <property type="project" value="InterPro"/>
</dbReference>
<feature type="compositionally biased region" description="Basic and acidic residues" evidence="13">
    <location>
        <begin position="66"/>
        <end position="77"/>
    </location>
</feature>
<comment type="subcellular location">
    <subcellularLocation>
        <location evidence="1">Membrane</location>
    </subcellularLocation>
</comment>
<dbReference type="InterPro" id="IPR002123">
    <property type="entry name" value="Plipid/glycerol_acylTrfase"/>
</dbReference>
<evidence type="ECO:0000256" key="2">
    <source>
        <dbReference type="ARBA" id="ARBA00005074"/>
    </source>
</evidence>
<accession>A0A9D4UTC6</accession>
<evidence type="ECO:0000259" key="15">
    <source>
        <dbReference type="SMART" id="SM00563"/>
    </source>
</evidence>
<evidence type="ECO:0000256" key="8">
    <source>
        <dbReference type="ARBA" id="ARBA00023098"/>
    </source>
</evidence>
<name>A0A9D4UTC6_ADICA</name>
<reference evidence="16" key="1">
    <citation type="submission" date="2021-01" db="EMBL/GenBank/DDBJ databases">
        <title>Adiantum capillus-veneris genome.</title>
        <authorList>
            <person name="Fang Y."/>
            <person name="Liao Q."/>
        </authorList>
    </citation>
    <scope>NUCLEOTIDE SEQUENCE</scope>
    <source>
        <strain evidence="16">H3</strain>
        <tissue evidence="16">Leaf</tissue>
    </source>
</reference>
<feature type="transmembrane region" description="Helical" evidence="14">
    <location>
        <begin position="146"/>
        <end position="171"/>
    </location>
</feature>
<evidence type="ECO:0000256" key="6">
    <source>
        <dbReference type="ARBA" id="ARBA00022692"/>
    </source>
</evidence>
<comment type="similarity">
    <text evidence="3">Belongs to the 1-acyl-sn-glycerol-3-phosphate acyltransferase family.</text>
</comment>
<dbReference type="Pfam" id="PF13833">
    <property type="entry name" value="EF-hand_8"/>
    <property type="match status" value="1"/>
</dbReference>
<evidence type="ECO:0000256" key="3">
    <source>
        <dbReference type="ARBA" id="ARBA00008655"/>
    </source>
</evidence>
<keyword evidence="12" id="KW-0012">Acyltransferase</keyword>
<dbReference type="SMART" id="SM00563">
    <property type="entry name" value="PlsC"/>
    <property type="match status" value="1"/>
</dbReference>
<dbReference type="SUPFAM" id="SSF47473">
    <property type="entry name" value="EF-hand"/>
    <property type="match status" value="1"/>
</dbReference>
<dbReference type="AlphaFoldDB" id="A0A9D4UTC6"/>
<keyword evidence="10" id="KW-0594">Phospholipid biosynthesis</keyword>
<keyword evidence="5" id="KW-0808">Transferase</keyword>
<dbReference type="GO" id="GO:0008374">
    <property type="term" value="F:O-acyltransferase activity"/>
    <property type="evidence" value="ECO:0007669"/>
    <property type="project" value="InterPro"/>
</dbReference>
<keyword evidence="7 14" id="KW-1133">Transmembrane helix</keyword>
<comment type="pathway">
    <text evidence="2">Lipid metabolism; phospholipid metabolism.</text>
</comment>
<proteinExistence type="inferred from homology"/>
<keyword evidence="4" id="KW-0444">Lipid biosynthesis</keyword>
<dbReference type="GO" id="GO:0071618">
    <property type="term" value="F:lysophosphatidylethanolamine acyltransferase activity"/>
    <property type="evidence" value="ECO:0007669"/>
    <property type="project" value="TreeGrafter"/>
</dbReference>
<keyword evidence="9 14" id="KW-0472">Membrane</keyword>
<feature type="transmembrane region" description="Helical" evidence="14">
    <location>
        <begin position="191"/>
        <end position="211"/>
    </location>
</feature>
<dbReference type="InterPro" id="IPR045252">
    <property type="entry name" value="LPCAT1-like"/>
</dbReference>
<protein>
    <recommendedName>
        <fullName evidence="15">Phospholipid/glycerol acyltransferase domain-containing protein</fullName>
    </recommendedName>
</protein>
<dbReference type="CDD" id="cd07991">
    <property type="entry name" value="LPLAT_LPCAT1-like"/>
    <property type="match status" value="1"/>
</dbReference>
<comment type="caution">
    <text evidence="16">The sequence shown here is derived from an EMBL/GenBank/DDBJ whole genome shotgun (WGS) entry which is preliminary data.</text>
</comment>
<evidence type="ECO:0000256" key="11">
    <source>
        <dbReference type="ARBA" id="ARBA00023264"/>
    </source>
</evidence>
<evidence type="ECO:0000256" key="4">
    <source>
        <dbReference type="ARBA" id="ARBA00022516"/>
    </source>
</evidence>
<evidence type="ECO:0000256" key="7">
    <source>
        <dbReference type="ARBA" id="ARBA00022989"/>
    </source>
</evidence>
<evidence type="ECO:0000313" key="17">
    <source>
        <dbReference type="Proteomes" id="UP000886520"/>
    </source>
</evidence>
<feature type="region of interest" description="Disordered" evidence="13">
    <location>
        <begin position="1"/>
        <end position="46"/>
    </location>
</feature>
<dbReference type="GO" id="GO:0016020">
    <property type="term" value="C:membrane"/>
    <property type="evidence" value="ECO:0007669"/>
    <property type="project" value="UniProtKB-SubCell"/>
</dbReference>
<evidence type="ECO:0000256" key="5">
    <source>
        <dbReference type="ARBA" id="ARBA00022679"/>
    </source>
</evidence>